<feature type="region of interest" description="Disordered" evidence="4">
    <location>
        <begin position="526"/>
        <end position="596"/>
    </location>
</feature>
<feature type="compositionally biased region" description="Basic and acidic residues" evidence="4">
    <location>
        <begin position="96"/>
        <end position="106"/>
    </location>
</feature>
<dbReference type="GO" id="GO:0006364">
    <property type="term" value="P:rRNA processing"/>
    <property type="evidence" value="ECO:0007669"/>
    <property type="project" value="InterPro"/>
</dbReference>
<evidence type="ECO:0000313" key="6">
    <source>
        <dbReference type="Proteomes" id="UP001327560"/>
    </source>
</evidence>
<feature type="compositionally biased region" description="Basic residues" evidence="4">
    <location>
        <begin position="33"/>
        <end position="42"/>
    </location>
</feature>
<keyword evidence="6" id="KW-1185">Reference proteome</keyword>
<reference evidence="5 6" key="1">
    <citation type="submission" date="2023-10" db="EMBL/GenBank/DDBJ databases">
        <title>Chromosome-scale genome assembly provides insights into flower coloration mechanisms of Canna indica.</title>
        <authorList>
            <person name="Li C."/>
        </authorList>
    </citation>
    <scope>NUCLEOTIDE SEQUENCE [LARGE SCALE GENOMIC DNA]</scope>
    <source>
        <tissue evidence="5">Flower</tissue>
    </source>
</reference>
<protein>
    <submittedName>
        <fullName evidence="5">Uncharacterized protein</fullName>
    </submittedName>
</protein>
<comment type="subcellular location">
    <subcellularLocation>
        <location evidence="1">Nucleus</location>
        <location evidence="1">Nucleolus</location>
    </subcellularLocation>
</comment>
<keyword evidence="3" id="KW-0539">Nucleus</keyword>
<feature type="compositionally biased region" description="Basic and acidic residues" evidence="4">
    <location>
        <begin position="62"/>
        <end position="86"/>
    </location>
</feature>
<feature type="region of interest" description="Disordered" evidence="4">
    <location>
        <begin position="1"/>
        <end position="165"/>
    </location>
</feature>
<gene>
    <name evidence="5" type="ORF">Cni_G10028</name>
</gene>
<dbReference type="AlphaFoldDB" id="A0AAQ3K3M0"/>
<feature type="compositionally biased region" description="Acidic residues" evidence="4">
    <location>
        <begin position="672"/>
        <end position="681"/>
    </location>
</feature>
<dbReference type="GO" id="GO:0032040">
    <property type="term" value="C:small-subunit processome"/>
    <property type="evidence" value="ECO:0007669"/>
    <property type="project" value="InterPro"/>
</dbReference>
<dbReference type="EMBL" id="CP136892">
    <property type="protein sequence ID" value="WOL01312.1"/>
    <property type="molecule type" value="Genomic_DNA"/>
</dbReference>
<dbReference type="Proteomes" id="UP001327560">
    <property type="component" value="Chromosome 3"/>
</dbReference>
<feature type="compositionally biased region" description="Basic residues" evidence="4">
    <location>
        <begin position="866"/>
        <end position="897"/>
    </location>
</feature>
<evidence type="ECO:0000256" key="2">
    <source>
        <dbReference type="ARBA" id="ARBA00022553"/>
    </source>
</evidence>
<dbReference type="PANTHER" id="PTHR14150">
    <property type="entry name" value="U3 SMALL NUCLEOLAR RNA-ASSOCIATED PROTEIN 14"/>
    <property type="match status" value="1"/>
</dbReference>
<feature type="compositionally biased region" description="Basic and acidic residues" evidence="4">
    <location>
        <begin position="549"/>
        <end position="561"/>
    </location>
</feature>
<feature type="compositionally biased region" description="Acidic residues" evidence="4">
    <location>
        <begin position="108"/>
        <end position="130"/>
    </location>
</feature>
<feature type="compositionally biased region" description="Acidic residues" evidence="4">
    <location>
        <begin position="444"/>
        <end position="456"/>
    </location>
</feature>
<accession>A0AAQ3K3M0</accession>
<feature type="region of interest" description="Disordered" evidence="4">
    <location>
        <begin position="662"/>
        <end position="684"/>
    </location>
</feature>
<feature type="region of interest" description="Disordered" evidence="4">
    <location>
        <begin position="856"/>
        <end position="897"/>
    </location>
</feature>
<sequence length="897" mass="101954">MARKTITTTKADKKKQRNSALSKTLNAKISKNMSKKKNLKSKNKGEREERRRRTGPRLPSAMRKELEHLNRGDSDSESEEFRKDDVYEYEEDAPEEESRKNRRYDSVENYEYELPEEFEDEDVPSDEGEDDGIRSDGSDDGQEGDRHTRMLEGITGLPGEAFEGKERKKFVASDFQGESSDGRISIHDLLDPLHGKPGYSSLRKRLTQLEKKPMTVQAPLPKVEREKLERKVAYEHSKKDMTQWEPLVKRNREAPTLYFGEDVNLGYSTVGAIAAEFEPRTEFEKKMALLVRDPEVVEAHKKDGARLLELNKISIEDQKDRQNQLAKMRSLLFRHEMKAKHIKKIKSKTYHRILKRERLKAPSAEVEMDLEAAKEIAMKQEFKRAEERMTLKHKNRSKWAKRILKRGLTVQDEGTRAAIAEQLNQHALLTRKMNSIKDTSSSDESSDDDDSADDELSPGMKKERALKLINKAKENTLKALEDGDELPKSGVFALPFMERGLKKRQVAIEEEARLALQEYDASLGQLETGDDVESPKSVKVSGRKVFGPPKDKPQQSSKRMESYNVGRSSDSEDDFVSSDHADDGQEVNNHSQELHLGAAFHDDSENAHQSLFNSFDDIVKEPGPKTTYEVAIFASDSWKKMKDENVVDDGNMKVVAVQNVEKLGQGGKSEEVDQDSGDDSEEKMVDGFLSSSSKHDNELLSQADLLHSAFAGDDVEAEFEKDKMEILDEENPEPEKPVLIPGWGQWTHIQQKKGLPSWMLKEHENAKRKRDEALQKRKDANLKHLIISEKIDKKAEKLLVKSLPFPYTSKEVYEQSIRMPIGPEYNPAITAGALTRPMIVKKAGVIIKPIQYEEVDAHEKPDQPKHIVHKSNTKPKAKKAKTGGGKHVKKAPVMRSS</sequence>
<keyword evidence="2" id="KW-0597">Phosphoprotein</keyword>
<feature type="compositionally biased region" description="Basic and acidic residues" evidence="4">
    <location>
        <begin position="131"/>
        <end position="150"/>
    </location>
</feature>
<name>A0AAQ3K3M0_9LILI</name>
<evidence type="ECO:0000256" key="1">
    <source>
        <dbReference type="ARBA" id="ARBA00004604"/>
    </source>
</evidence>
<dbReference type="Pfam" id="PF04615">
    <property type="entry name" value="Utp14"/>
    <property type="match status" value="1"/>
</dbReference>
<evidence type="ECO:0000313" key="5">
    <source>
        <dbReference type="EMBL" id="WOL01312.1"/>
    </source>
</evidence>
<feature type="compositionally biased region" description="Polar residues" evidence="4">
    <location>
        <begin position="18"/>
        <end position="27"/>
    </location>
</feature>
<organism evidence="5 6">
    <name type="scientific">Canna indica</name>
    <name type="common">Indian-shot</name>
    <dbReference type="NCBI Taxonomy" id="4628"/>
    <lineage>
        <taxon>Eukaryota</taxon>
        <taxon>Viridiplantae</taxon>
        <taxon>Streptophyta</taxon>
        <taxon>Embryophyta</taxon>
        <taxon>Tracheophyta</taxon>
        <taxon>Spermatophyta</taxon>
        <taxon>Magnoliopsida</taxon>
        <taxon>Liliopsida</taxon>
        <taxon>Zingiberales</taxon>
        <taxon>Cannaceae</taxon>
        <taxon>Canna</taxon>
    </lineage>
</organism>
<dbReference type="PANTHER" id="PTHR14150:SF12">
    <property type="entry name" value="U3 SMALL NUCLEOLAR RNA-ASSOCIATED PROTEIN 14 HOMOLOG A"/>
    <property type="match status" value="1"/>
</dbReference>
<feature type="compositionally biased region" description="Basic and acidic residues" evidence="4">
    <location>
        <begin position="856"/>
        <end position="865"/>
    </location>
</feature>
<proteinExistence type="predicted"/>
<dbReference type="InterPro" id="IPR006709">
    <property type="entry name" value="SSU_processome_Utp14"/>
</dbReference>
<evidence type="ECO:0000256" key="3">
    <source>
        <dbReference type="ARBA" id="ARBA00023242"/>
    </source>
</evidence>
<feature type="region of interest" description="Disordered" evidence="4">
    <location>
        <begin position="434"/>
        <end position="461"/>
    </location>
</feature>
<evidence type="ECO:0000256" key="4">
    <source>
        <dbReference type="SAM" id="MobiDB-lite"/>
    </source>
</evidence>